<organism evidence="2 3">
    <name type="scientific">Qipengyuania gaetbuli</name>
    <dbReference type="NCBI Taxonomy" id="266952"/>
    <lineage>
        <taxon>Bacteria</taxon>
        <taxon>Pseudomonadati</taxon>
        <taxon>Pseudomonadota</taxon>
        <taxon>Alphaproteobacteria</taxon>
        <taxon>Sphingomonadales</taxon>
        <taxon>Erythrobacteraceae</taxon>
        <taxon>Qipengyuania</taxon>
    </lineage>
</organism>
<dbReference type="OrthoDB" id="7391761at2"/>
<sequence>MLVVLLFFLGVANFAVHKAVLNSGHPMLDALPSFYRSAGGRLSLIFEFVVLLVAMLLAANGWPGAATAYAVYSLLNFGTAWLVLTGRI</sequence>
<keyword evidence="1" id="KW-0472">Membrane</keyword>
<dbReference type="AlphaFoldDB" id="A0A844Y4A2"/>
<protein>
    <recommendedName>
        <fullName evidence="4">DoxX family protein</fullName>
    </recommendedName>
</protein>
<accession>A0A844Y4A2</accession>
<keyword evidence="1" id="KW-1133">Transmembrane helix</keyword>
<proteinExistence type="predicted"/>
<evidence type="ECO:0000313" key="3">
    <source>
        <dbReference type="Proteomes" id="UP000444185"/>
    </source>
</evidence>
<comment type="caution">
    <text evidence="2">The sequence shown here is derived from an EMBL/GenBank/DDBJ whole genome shotgun (WGS) entry which is preliminary data.</text>
</comment>
<gene>
    <name evidence="2" type="ORF">GRI42_11325</name>
</gene>
<dbReference type="EMBL" id="WTYF01000004">
    <property type="protein sequence ID" value="MXO51892.1"/>
    <property type="molecule type" value="Genomic_DNA"/>
</dbReference>
<reference evidence="2 3" key="1">
    <citation type="submission" date="2019-12" db="EMBL/GenBank/DDBJ databases">
        <title>Genomic-based taxomic classification of the family Erythrobacteraceae.</title>
        <authorList>
            <person name="Xu L."/>
        </authorList>
    </citation>
    <scope>NUCLEOTIDE SEQUENCE [LARGE SCALE GENOMIC DNA]</scope>
    <source>
        <strain evidence="2 3">DSM 16225</strain>
    </source>
</reference>
<evidence type="ECO:0000256" key="1">
    <source>
        <dbReference type="SAM" id="Phobius"/>
    </source>
</evidence>
<name>A0A844Y4A2_9SPHN</name>
<evidence type="ECO:0008006" key="4">
    <source>
        <dbReference type="Google" id="ProtNLM"/>
    </source>
</evidence>
<keyword evidence="3" id="KW-1185">Reference proteome</keyword>
<dbReference type="Proteomes" id="UP000444185">
    <property type="component" value="Unassembled WGS sequence"/>
</dbReference>
<evidence type="ECO:0000313" key="2">
    <source>
        <dbReference type="EMBL" id="MXO51892.1"/>
    </source>
</evidence>
<feature type="transmembrane region" description="Helical" evidence="1">
    <location>
        <begin position="38"/>
        <end position="59"/>
    </location>
</feature>
<keyword evidence="1" id="KW-0812">Transmembrane</keyword>
<feature type="transmembrane region" description="Helical" evidence="1">
    <location>
        <begin position="66"/>
        <end position="84"/>
    </location>
</feature>